<dbReference type="Proteomes" id="UP000007264">
    <property type="component" value="Unassembled WGS sequence"/>
</dbReference>
<feature type="transmembrane region" description="Helical" evidence="1">
    <location>
        <begin position="176"/>
        <end position="206"/>
    </location>
</feature>
<keyword evidence="3" id="KW-1185">Reference proteome</keyword>
<reference evidence="2 3" key="1">
    <citation type="journal article" date="2012" name="Genome Biol.">
        <title>The genome of the polar eukaryotic microalga coccomyxa subellipsoidea reveals traits of cold adaptation.</title>
        <authorList>
            <person name="Blanc G."/>
            <person name="Agarkova I."/>
            <person name="Grimwood J."/>
            <person name="Kuo A."/>
            <person name="Brueggeman A."/>
            <person name="Dunigan D."/>
            <person name="Gurnon J."/>
            <person name="Ladunga I."/>
            <person name="Lindquist E."/>
            <person name="Lucas S."/>
            <person name="Pangilinan J."/>
            <person name="Proschold T."/>
            <person name="Salamov A."/>
            <person name="Schmutz J."/>
            <person name="Weeks D."/>
            <person name="Yamada T."/>
            <person name="Claverie J.M."/>
            <person name="Grigoriev I."/>
            <person name="Van Etten J."/>
            <person name="Lomsadze A."/>
            <person name="Borodovsky M."/>
        </authorList>
    </citation>
    <scope>NUCLEOTIDE SEQUENCE [LARGE SCALE GENOMIC DNA]</scope>
    <source>
        <strain evidence="2 3">C-169</strain>
    </source>
</reference>
<sequence length="268" mass="29094">MAMATLVSSSISAVRTTSKATSVTVARAAILGRPTFLPARPVQAFAARRHACNITRSRSNSLKVNARDEATLELEDGVEGGADYSGLLAVIGYAAVHFNKVSVDRTLLLKALALYTLVNAAVNLITRKGFGEKISHVIGPASLAVYALNFSRISFLDTVTVLFGYFLAEKLEPTNLFWVFIATLVASVYYGYGTLWYAVAVGVVSVTKLYRANEDKKPLPVLLLAVVAASGWAIYKEQHYLWALVLYVAQTFWAALKTGQRVAEHVSD</sequence>
<keyword evidence="1" id="KW-0812">Transmembrane</keyword>
<feature type="transmembrane region" description="Helical" evidence="1">
    <location>
        <begin position="137"/>
        <end position="156"/>
    </location>
</feature>
<feature type="transmembrane region" description="Helical" evidence="1">
    <location>
        <begin position="218"/>
        <end position="234"/>
    </location>
</feature>
<proteinExistence type="predicted"/>
<gene>
    <name evidence="2" type="ORF">COCSUDRAFT_49216</name>
</gene>
<accession>I0YJ88</accession>
<feature type="transmembrane region" description="Helical" evidence="1">
    <location>
        <begin position="240"/>
        <end position="256"/>
    </location>
</feature>
<dbReference type="GeneID" id="17036514"/>
<dbReference type="EMBL" id="AGSI01000023">
    <property type="protein sequence ID" value="EIE18457.1"/>
    <property type="molecule type" value="Genomic_DNA"/>
</dbReference>
<evidence type="ECO:0000256" key="1">
    <source>
        <dbReference type="SAM" id="Phobius"/>
    </source>
</evidence>
<evidence type="ECO:0000313" key="3">
    <source>
        <dbReference type="Proteomes" id="UP000007264"/>
    </source>
</evidence>
<name>I0YJ88_COCSC</name>
<evidence type="ECO:0000313" key="2">
    <source>
        <dbReference type="EMBL" id="EIE18457.1"/>
    </source>
</evidence>
<dbReference type="RefSeq" id="XP_005643001.1">
    <property type="nucleotide sequence ID" value="XM_005642944.1"/>
</dbReference>
<dbReference type="OrthoDB" id="10310272at2759"/>
<keyword evidence="1" id="KW-1133">Transmembrane helix</keyword>
<dbReference type="AlphaFoldDB" id="I0YJ88"/>
<keyword evidence="1" id="KW-0472">Membrane</keyword>
<organism evidence="2 3">
    <name type="scientific">Coccomyxa subellipsoidea (strain C-169)</name>
    <name type="common">Green microalga</name>
    <dbReference type="NCBI Taxonomy" id="574566"/>
    <lineage>
        <taxon>Eukaryota</taxon>
        <taxon>Viridiplantae</taxon>
        <taxon>Chlorophyta</taxon>
        <taxon>core chlorophytes</taxon>
        <taxon>Trebouxiophyceae</taxon>
        <taxon>Trebouxiophyceae incertae sedis</taxon>
        <taxon>Coccomyxaceae</taxon>
        <taxon>Coccomyxa</taxon>
        <taxon>Coccomyxa subellipsoidea</taxon>
    </lineage>
</organism>
<comment type="caution">
    <text evidence="2">The sequence shown here is derived from an EMBL/GenBank/DDBJ whole genome shotgun (WGS) entry which is preliminary data.</text>
</comment>
<protein>
    <submittedName>
        <fullName evidence="2">Uncharacterized protein</fullName>
    </submittedName>
</protein>
<dbReference type="KEGG" id="csl:COCSUDRAFT_49216"/>